<comment type="caution">
    <text evidence="4">The sequence shown here is derived from an EMBL/GenBank/DDBJ whole genome shotgun (WGS) entry which is preliminary data.</text>
</comment>
<feature type="domain" description="Gfo/Idh/MocA-like oxidoreductase N-terminal" evidence="2">
    <location>
        <begin position="13"/>
        <end position="125"/>
    </location>
</feature>
<dbReference type="InterPro" id="IPR055170">
    <property type="entry name" value="GFO_IDH_MocA-like_dom"/>
</dbReference>
<accession>A0ABV3PB14</accession>
<dbReference type="Pfam" id="PF01408">
    <property type="entry name" value="GFO_IDH_MocA"/>
    <property type="match status" value="1"/>
</dbReference>
<dbReference type="InterPro" id="IPR036291">
    <property type="entry name" value="NAD(P)-bd_dom_sf"/>
</dbReference>
<dbReference type="PANTHER" id="PTHR43818:SF11">
    <property type="entry name" value="BCDNA.GH03377"/>
    <property type="match status" value="1"/>
</dbReference>
<dbReference type="Pfam" id="PF22725">
    <property type="entry name" value="GFO_IDH_MocA_C3"/>
    <property type="match status" value="1"/>
</dbReference>
<evidence type="ECO:0000313" key="5">
    <source>
        <dbReference type="Proteomes" id="UP001555826"/>
    </source>
</evidence>
<dbReference type="PANTHER" id="PTHR43818">
    <property type="entry name" value="BCDNA.GH03377"/>
    <property type="match status" value="1"/>
</dbReference>
<evidence type="ECO:0000313" key="4">
    <source>
        <dbReference type="EMBL" id="MEW9266827.1"/>
    </source>
</evidence>
<evidence type="ECO:0000259" key="2">
    <source>
        <dbReference type="Pfam" id="PF01408"/>
    </source>
</evidence>
<organism evidence="4 5">
    <name type="scientific">Kineococcus endophyticus</name>
    <dbReference type="NCBI Taxonomy" id="1181883"/>
    <lineage>
        <taxon>Bacteria</taxon>
        <taxon>Bacillati</taxon>
        <taxon>Actinomycetota</taxon>
        <taxon>Actinomycetes</taxon>
        <taxon>Kineosporiales</taxon>
        <taxon>Kineosporiaceae</taxon>
        <taxon>Kineococcus</taxon>
    </lineage>
</organism>
<sequence>MPSAPPPRPAPTRFAVLGTGHWARTTHARALADHPDVEFAGFWGRDAGHAAAAAAEFGAGSWSGDEGLADLLAQVDAVTLALPPDVQADLAVRASDAGVHVLLDKPVATDLATADRVVQALQRNRTASVEFLTYLFMPEITTWLEEMAALAAEHGPWEGGVFRWAGSIDAPGNPYGQSRWRRERGGLWDTGPHALSIVRSLFDDVVAVAAARGPRDAVGATLQHRGGAATTLSLTLTAPEGAGGSFATVWGPGGRHDLPRFHDTAAEGFARAVDRLRTAAATGVPDALDARNGRDAVAVLAAVEAHLQRPDGTTPVRPPQS</sequence>
<reference evidence="4 5" key="1">
    <citation type="submission" date="2024-07" db="EMBL/GenBank/DDBJ databases">
        <authorList>
            <person name="Thanompreechachai J."/>
            <person name="Duangmal K."/>
        </authorList>
    </citation>
    <scope>NUCLEOTIDE SEQUENCE [LARGE SCALE GENOMIC DNA]</scope>
    <source>
        <strain evidence="4 5">KCTC 19886</strain>
    </source>
</reference>
<feature type="domain" description="GFO/IDH/MocA-like oxidoreductase" evidence="3">
    <location>
        <begin position="171"/>
        <end position="250"/>
    </location>
</feature>
<keyword evidence="5" id="KW-1185">Reference proteome</keyword>
<gene>
    <name evidence="4" type="ORF">AB1207_18920</name>
</gene>
<protein>
    <submittedName>
        <fullName evidence="4">Gfo/Idh/MocA family oxidoreductase</fullName>
    </submittedName>
</protein>
<dbReference type="RefSeq" id="WP_367639966.1">
    <property type="nucleotide sequence ID" value="NZ_JBFNQN010000014.1"/>
</dbReference>
<evidence type="ECO:0000256" key="1">
    <source>
        <dbReference type="ARBA" id="ARBA00023002"/>
    </source>
</evidence>
<evidence type="ECO:0000259" key="3">
    <source>
        <dbReference type="Pfam" id="PF22725"/>
    </source>
</evidence>
<dbReference type="Gene3D" id="3.30.360.10">
    <property type="entry name" value="Dihydrodipicolinate Reductase, domain 2"/>
    <property type="match status" value="1"/>
</dbReference>
<dbReference type="Gene3D" id="3.40.50.720">
    <property type="entry name" value="NAD(P)-binding Rossmann-like Domain"/>
    <property type="match status" value="1"/>
</dbReference>
<keyword evidence="1" id="KW-0560">Oxidoreductase</keyword>
<dbReference type="SUPFAM" id="SSF51735">
    <property type="entry name" value="NAD(P)-binding Rossmann-fold domains"/>
    <property type="match status" value="1"/>
</dbReference>
<proteinExistence type="predicted"/>
<dbReference type="SUPFAM" id="SSF55347">
    <property type="entry name" value="Glyceraldehyde-3-phosphate dehydrogenase-like, C-terminal domain"/>
    <property type="match status" value="1"/>
</dbReference>
<dbReference type="EMBL" id="JBFNQN010000014">
    <property type="protein sequence ID" value="MEW9266827.1"/>
    <property type="molecule type" value="Genomic_DNA"/>
</dbReference>
<dbReference type="InterPro" id="IPR000683">
    <property type="entry name" value="Gfo/Idh/MocA-like_OxRdtase_N"/>
</dbReference>
<dbReference type="Proteomes" id="UP001555826">
    <property type="component" value="Unassembled WGS sequence"/>
</dbReference>
<name>A0ABV3PB14_9ACTN</name>
<dbReference type="InterPro" id="IPR050463">
    <property type="entry name" value="Gfo/Idh/MocA_oxidrdct_glycsds"/>
</dbReference>